<name>A0A4S8N3Y7_9ACTN</name>
<dbReference type="PROSITE" id="PS00455">
    <property type="entry name" value="AMP_BINDING"/>
    <property type="match status" value="1"/>
</dbReference>
<dbReference type="RefSeq" id="WP_136563436.1">
    <property type="nucleotide sequence ID" value="NZ_BAABLS010000004.1"/>
</dbReference>
<dbReference type="Gene3D" id="3.40.50.12780">
    <property type="entry name" value="N-terminal domain of ligase-like"/>
    <property type="match status" value="1"/>
</dbReference>
<feature type="domain" description="AMP-dependent synthetase/ligase" evidence="1">
    <location>
        <begin position="6"/>
        <end position="355"/>
    </location>
</feature>
<gene>
    <name evidence="3" type="ORF">E9934_13560</name>
</gene>
<keyword evidence="4" id="KW-1185">Reference proteome</keyword>
<feature type="domain" description="AMP-binding enzyme C-terminal" evidence="2">
    <location>
        <begin position="418"/>
        <end position="496"/>
    </location>
</feature>
<reference evidence="3 4" key="1">
    <citation type="journal article" date="2009" name="Int. J. Syst. Evol. Microbiol.">
        <title>Nocardioides caeni sp. nov., isolated from wastewater.</title>
        <authorList>
            <person name="Yoon J.H."/>
            <person name="Kang S.J."/>
            <person name="Park S."/>
            <person name="Kim W."/>
            <person name="Oh T.K."/>
        </authorList>
    </citation>
    <scope>NUCLEOTIDE SEQUENCE [LARGE SCALE GENOMIC DNA]</scope>
    <source>
        <strain evidence="3 4">DSM 23134</strain>
    </source>
</reference>
<evidence type="ECO:0000313" key="4">
    <source>
        <dbReference type="Proteomes" id="UP000307087"/>
    </source>
</evidence>
<dbReference type="SUPFAM" id="SSF56801">
    <property type="entry name" value="Acetyl-CoA synthetase-like"/>
    <property type="match status" value="1"/>
</dbReference>
<dbReference type="PANTHER" id="PTHR24096">
    <property type="entry name" value="LONG-CHAIN-FATTY-ACID--COA LIGASE"/>
    <property type="match status" value="1"/>
</dbReference>
<protein>
    <submittedName>
        <fullName evidence="3">Acyl-CoA synthetase</fullName>
    </submittedName>
</protein>
<dbReference type="Gene3D" id="3.30.300.30">
    <property type="match status" value="1"/>
</dbReference>
<dbReference type="Pfam" id="PF00501">
    <property type="entry name" value="AMP-binding"/>
    <property type="match status" value="1"/>
</dbReference>
<proteinExistence type="predicted"/>
<evidence type="ECO:0000259" key="1">
    <source>
        <dbReference type="Pfam" id="PF00501"/>
    </source>
</evidence>
<dbReference type="GO" id="GO:0016405">
    <property type="term" value="F:CoA-ligase activity"/>
    <property type="evidence" value="ECO:0007669"/>
    <property type="project" value="TreeGrafter"/>
</dbReference>
<dbReference type="InterPro" id="IPR042099">
    <property type="entry name" value="ANL_N_sf"/>
</dbReference>
<dbReference type="InterPro" id="IPR020845">
    <property type="entry name" value="AMP-binding_CS"/>
</dbReference>
<dbReference type="EMBL" id="STGW01000009">
    <property type="protein sequence ID" value="THV10760.1"/>
    <property type="molecule type" value="Genomic_DNA"/>
</dbReference>
<dbReference type="Pfam" id="PF13193">
    <property type="entry name" value="AMP-binding_C"/>
    <property type="match status" value="1"/>
</dbReference>
<dbReference type="InterPro" id="IPR000873">
    <property type="entry name" value="AMP-dep_synth/lig_dom"/>
</dbReference>
<sequence>MYPGTWAAKNPDKPALIMAGSGRTLTYAELDERSLRLAHHLREAGLGVGDVVALVSDNRPEAYEVYWAALRSGLYITAVNSHLSAAETSYIVADCGARAIVASAALADMVEGLDVDVPHRLAVGGEIAGYDDYETALAAASTEPLPEQPHGDDLLYSSGTTGRPKGIKPPLPPIAVDEPGYLYPTVFGAVYEMGEDVVYLSPAPVYHAAPLRFGGVVHTVGGTLVMMERFDAEGALAAIEQHRVTHTQMVPTMFVRLLKLPEEVRLARDVSSLRCVIHAAAPCPIDVKRRMIDWLGPIVEEYYASTEANGSTKIGSEEWLTHPGSVGKALLGIPHIVDEETGAEVGVGEIGTIYFEREVRNFSYHNDPEKTRSTEHPDHPNWTTVGDLGYLDGEGFLYLTDRKAFMIISGGVNIYPQEIEDLFTLHDAVGDIAVIGVPDEEMGERVVAFVQPAPGVVADDALAAELRDHARERIAHYKVPREFHFRAELPRTPTGKMVKGRLRDEYVGR</sequence>
<organism evidence="3 4">
    <name type="scientific">Nocardioides caeni</name>
    <dbReference type="NCBI Taxonomy" id="574700"/>
    <lineage>
        <taxon>Bacteria</taxon>
        <taxon>Bacillati</taxon>
        <taxon>Actinomycetota</taxon>
        <taxon>Actinomycetes</taxon>
        <taxon>Propionibacteriales</taxon>
        <taxon>Nocardioidaceae</taxon>
        <taxon>Nocardioides</taxon>
    </lineage>
</organism>
<dbReference type="PANTHER" id="PTHR24096:SF323">
    <property type="entry name" value="BLR3536 PROTEIN"/>
    <property type="match status" value="1"/>
</dbReference>
<comment type="caution">
    <text evidence="3">The sequence shown here is derived from an EMBL/GenBank/DDBJ whole genome shotgun (WGS) entry which is preliminary data.</text>
</comment>
<dbReference type="InterPro" id="IPR025110">
    <property type="entry name" value="AMP-bd_C"/>
</dbReference>
<dbReference type="InterPro" id="IPR045851">
    <property type="entry name" value="AMP-bd_C_sf"/>
</dbReference>
<accession>A0A4S8N3Y7</accession>
<dbReference type="Proteomes" id="UP000307087">
    <property type="component" value="Unassembled WGS sequence"/>
</dbReference>
<evidence type="ECO:0000259" key="2">
    <source>
        <dbReference type="Pfam" id="PF13193"/>
    </source>
</evidence>
<dbReference type="AlphaFoldDB" id="A0A4S8N3Y7"/>
<evidence type="ECO:0000313" key="3">
    <source>
        <dbReference type="EMBL" id="THV10760.1"/>
    </source>
</evidence>
<dbReference type="OrthoDB" id="9803968at2"/>